<comment type="similarity">
    <text evidence="2">Belongs to the MipA/OmpV family.</text>
</comment>
<dbReference type="RefSeq" id="WP_091452212.1">
    <property type="nucleotide sequence ID" value="NZ_FOGD01000001.1"/>
</dbReference>
<comment type="subcellular location">
    <subcellularLocation>
        <location evidence="1">Cell outer membrane</location>
    </subcellularLocation>
</comment>
<evidence type="ECO:0000313" key="8">
    <source>
        <dbReference type="Proteomes" id="UP000199766"/>
    </source>
</evidence>
<evidence type="ECO:0000256" key="4">
    <source>
        <dbReference type="ARBA" id="ARBA00023136"/>
    </source>
</evidence>
<keyword evidence="8" id="KW-1185">Reference proteome</keyword>
<dbReference type="PANTHER" id="PTHR38776:SF1">
    <property type="entry name" value="MLTA-INTERACTING PROTEIN-RELATED"/>
    <property type="match status" value="1"/>
</dbReference>
<evidence type="ECO:0000256" key="6">
    <source>
        <dbReference type="SAM" id="SignalP"/>
    </source>
</evidence>
<dbReference type="GO" id="GO:0009279">
    <property type="term" value="C:cell outer membrane"/>
    <property type="evidence" value="ECO:0007669"/>
    <property type="project" value="UniProtKB-SubCell"/>
</dbReference>
<dbReference type="OrthoDB" id="8887104at2"/>
<proteinExistence type="inferred from homology"/>
<evidence type="ECO:0000256" key="5">
    <source>
        <dbReference type="ARBA" id="ARBA00023237"/>
    </source>
</evidence>
<reference evidence="7 8" key="1">
    <citation type="submission" date="2016-10" db="EMBL/GenBank/DDBJ databases">
        <authorList>
            <person name="de Groot N.N."/>
        </authorList>
    </citation>
    <scope>NUCLEOTIDE SEQUENCE [LARGE SCALE GENOMIC DNA]</scope>
    <source>
        <strain evidence="7 8">ATCC 35958</strain>
    </source>
</reference>
<dbReference type="SUPFAM" id="SSF56935">
    <property type="entry name" value="Porins"/>
    <property type="match status" value="1"/>
</dbReference>
<evidence type="ECO:0000256" key="3">
    <source>
        <dbReference type="ARBA" id="ARBA00022729"/>
    </source>
</evidence>
<name>A0A1H9FCE1_9BURK</name>
<feature type="chain" id="PRO_5011783744" evidence="6">
    <location>
        <begin position="28"/>
        <end position="288"/>
    </location>
</feature>
<dbReference type="Pfam" id="PF06629">
    <property type="entry name" value="MipA"/>
    <property type="match status" value="1"/>
</dbReference>
<evidence type="ECO:0000256" key="1">
    <source>
        <dbReference type="ARBA" id="ARBA00004442"/>
    </source>
</evidence>
<sequence length="288" mass="30414">MNTFSTTIAWQACFCAVGLALSASATAQDAATPAPAAAVEGTSGHAGFIWALGVTANNGANYAGSNRRGTGIGHVVGVALGRYTLSTGGGGTLLDRDLDRTESGVSARLVDHGRLRLTGSLRFGGGRTAGDEPQLQGLPEIRRTLRGRIGVVYDASDNWSFRSAITQDLLGRAGGAVLNNTARYEFDLPPGTELALVAGLQLADKTYMRSFFGVSEALAGVTTPLPAFAPRAGWHSAEVGLDWRQNVSHHWVLLGGLRYTQLHGDARRSPLTLKPDNYSVSLGLVYRY</sequence>
<dbReference type="InterPro" id="IPR010583">
    <property type="entry name" value="MipA"/>
</dbReference>
<keyword evidence="5" id="KW-0998">Cell outer membrane</keyword>
<evidence type="ECO:0000256" key="2">
    <source>
        <dbReference type="ARBA" id="ARBA00005722"/>
    </source>
</evidence>
<keyword evidence="3 6" id="KW-0732">Signal</keyword>
<dbReference type="EMBL" id="FOGD01000001">
    <property type="protein sequence ID" value="SEQ35093.1"/>
    <property type="molecule type" value="Genomic_DNA"/>
</dbReference>
<dbReference type="STRING" id="180197.SAMN02982919_00503"/>
<organism evidence="7 8">
    <name type="scientific">Giesbergeria anulus</name>
    <dbReference type="NCBI Taxonomy" id="180197"/>
    <lineage>
        <taxon>Bacteria</taxon>
        <taxon>Pseudomonadati</taxon>
        <taxon>Pseudomonadota</taxon>
        <taxon>Betaproteobacteria</taxon>
        <taxon>Burkholderiales</taxon>
        <taxon>Comamonadaceae</taxon>
        <taxon>Giesbergeria</taxon>
    </lineage>
</organism>
<dbReference type="PANTHER" id="PTHR38776">
    <property type="entry name" value="MLTA-INTERACTING PROTEIN-RELATED"/>
    <property type="match status" value="1"/>
</dbReference>
<keyword evidence="4" id="KW-0472">Membrane</keyword>
<feature type="signal peptide" evidence="6">
    <location>
        <begin position="1"/>
        <end position="27"/>
    </location>
</feature>
<evidence type="ECO:0000313" key="7">
    <source>
        <dbReference type="EMBL" id="SEQ35093.1"/>
    </source>
</evidence>
<dbReference type="AlphaFoldDB" id="A0A1H9FCE1"/>
<protein>
    <submittedName>
        <fullName evidence="7">Outer membrane scaffolding protein for murein synthesis, MipA/OmpV family</fullName>
    </submittedName>
</protein>
<accession>A0A1H9FCE1</accession>
<gene>
    <name evidence="7" type="ORF">SAMN02982919_00503</name>
</gene>
<dbReference type="Proteomes" id="UP000199766">
    <property type="component" value="Unassembled WGS sequence"/>
</dbReference>